<dbReference type="SMART" id="SM00448">
    <property type="entry name" value="REC"/>
    <property type="match status" value="1"/>
</dbReference>
<evidence type="ECO:0000259" key="3">
    <source>
        <dbReference type="PROSITE" id="PS51832"/>
    </source>
</evidence>
<dbReference type="GO" id="GO:0000160">
    <property type="term" value="P:phosphorelay signal transduction system"/>
    <property type="evidence" value="ECO:0007669"/>
    <property type="project" value="InterPro"/>
</dbReference>
<dbReference type="InterPro" id="IPR037522">
    <property type="entry name" value="HD_GYP_dom"/>
</dbReference>
<name>A0AB73HU21_AQUAC</name>
<feature type="domain" description="HD-GYP" evidence="3">
    <location>
        <begin position="153"/>
        <end position="351"/>
    </location>
</feature>
<protein>
    <submittedName>
        <fullName evidence="4">Response regulator</fullName>
    </submittedName>
</protein>
<dbReference type="Gene3D" id="1.10.3210.10">
    <property type="entry name" value="Hypothetical protein af1432"/>
    <property type="match status" value="1"/>
</dbReference>
<dbReference type="Pfam" id="PF00072">
    <property type="entry name" value="Response_reg"/>
    <property type="match status" value="1"/>
</dbReference>
<sequence length="366" mass="40677">MLSEQLHQSRVVIVDDVLANTRLLESSLKAFGLRGTLSFSDSAQALDWLQHNPWNLLLLDLDMPAPNGFDILRSLADRDRSACPIIIITALGDTVSRRTGLELGANDYLSKPVDLPEVILRVRSNLELSHATLALKEANQLLESKVRERTAQLHHSHSALMRTMKRAAGYRDSETGNHITRIGESAALIAKTVGMDEQWVELLRQSAPMHDVGKIGIPDPILLKPGPLTPEERAVMMQHARIGYSILHDDHPSRLTEMAAEIALNHHERWDGGGYPRGLRGEDIPLSARIVAICDVYDALRMPRPYKQAWSSERARSYIREQSGQHFDPALVAVVEQLFDAIDALQQEFDDEGAAADLESMGSVES</sequence>
<dbReference type="InterPro" id="IPR052020">
    <property type="entry name" value="Cyclic_di-GMP/3'3'-cGAMP_PDE"/>
</dbReference>
<dbReference type="CDD" id="cd00077">
    <property type="entry name" value="HDc"/>
    <property type="match status" value="1"/>
</dbReference>
<reference evidence="4" key="1">
    <citation type="submission" date="2022-09" db="EMBL/GenBank/DDBJ databases">
        <title>Intensive care unit water sources are persistently colonized with multi-drug resistant bacteria and are the site of extensive horizontal gene transfer of antibiotic resistance genes.</title>
        <authorList>
            <person name="Diorio-Toth L."/>
        </authorList>
    </citation>
    <scope>NUCLEOTIDE SEQUENCE</scope>
    <source>
        <strain evidence="4">GD04146</strain>
    </source>
</reference>
<dbReference type="SUPFAM" id="SSF52172">
    <property type="entry name" value="CheY-like"/>
    <property type="match status" value="1"/>
</dbReference>
<dbReference type="PROSITE" id="PS50110">
    <property type="entry name" value="RESPONSE_REGULATORY"/>
    <property type="match status" value="1"/>
</dbReference>
<dbReference type="Gene3D" id="3.40.50.2300">
    <property type="match status" value="1"/>
</dbReference>
<dbReference type="EMBL" id="JAODZF010000001">
    <property type="protein sequence ID" value="MDH0140750.1"/>
    <property type="molecule type" value="Genomic_DNA"/>
</dbReference>
<evidence type="ECO:0000259" key="2">
    <source>
        <dbReference type="PROSITE" id="PS50110"/>
    </source>
</evidence>
<comment type="caution">
    <text evidence="4">The sequence shown here is derived from an EMBL/GenBank/DDBJ whole genome shotgun (WGS) entry which is preliminary data.</text>
</comment>
<accession>A0AB73HU21</accession>
<gene>
    <name evidence="4" type="ORF">N7380_00335</name>
</gene>
<evidence type="ECO:0000256" key="1">
    <source>
        <dbReference type="PROSITE-ProRule" id="PRU00169"/>
    </source>
</evidence>
<keyword evidence="1" id="KW-0597">Phosphoprotein</keyword>
<organism evidence="4 5">
    <name type="scientific">Aquipseudomonas alcaligenes</name>
    <name type="common">Pseudomonas alcaligenes</name>
    <dbReference type="NCBI Taxonomy" id="43263"/>
    <lineage>
        <taxon>Bacteria</taxon>
        <taxon>Pseudomonadati</taxon>
        <taxon>Pseudomonadota</taxon>
        <taxon>Gammaproteobacteria</taxon>
        <taxon>Pseudomonadales</taxon>
        <taxon>Pseudomonadaceae</taxon>
        <taxon>Aquipseudomonas</taxon>
    </lineage>
</organism>
<dbReference type="SUPFAM" id="SSF109604">
    <property type="entry name" value="HD-domain/PDEase-like"/>
    <property type="match status" value="1"/>
</dbReference>
<dbReference type="AlphaFoldDB" id="A0AB73HU21"/>
<dbReference type="InterPro" id="IPR011006">
    <property type="entry name" value="CheY-like_superfamily"/>
</dbReference>
<dbReference type="RefSeq" id="WP_279999133.1">
    <property type="nucleotide sequence ID" value="NZ_JAODZF010000001.1"/>
</dbReference>
<dbReference type="GO" id="GO:0008081">
    <property type="term" value="F:phosphoric diester hydrolase activity"/>
    <property type="evidence" value="ECO:0007669"/>
    <property type="project" value="UniProtKB-ARBA"/>
</dbReference>
<evidence type="ECO:0000313" key="5">
    <source>
        <dbReference type="Proteomes" id="UP001158058"/>
    </source>
</evidence>
<dbReference type="PANTHER" id="PTHR45228:SF1">
    <property type="entry name" value="CYCLIC DI-GMP PHOSPHODIESTERASE TM_0186"/>
    <property type="match status" value="1"/>
</dbReference>
<feature type="modified residue" description="4-aspartylphosphate" evidence="1">
    <location>
        <position position="60"/>
    </location>
</feature>
<dbReference type="PROSITE" id="PS51832">
    <property type="entry name" value="HD_GYP"/>
    <property type="match status" value="1"/>
</dbReference>
<feature type="domain" description="Response regulatory" evidence="2">
    <location>
        <begin position="10"/>
        <end position="126"/>
    </location>
</feature>
<evidence type="ECO:0000313" key="4">
    <source>
        <dbReference type="EMBL" id="MDH0140750.1"/>
    </source>
</evidence>
<dbReference type="InterPro" id="IPR003607">
    <property type="entry name" value="HD/PDEase_dom"/>
</dbReference>
<dbReference type="SMART" id="SM00471">
    <property type="entry name" value="HDc"/>
    <property type="match status" value="1"/>
</dbReference>
<proteinExistence type="predicted"/>
<dbReference type="PANTHER" id="PTHR45228">
    <property type="entry name" value="CYCLIC DI-GMP PHOSPHODIESTERASE TM_0186-RELATED"/>
    <property type="match status" value="1"/>
</dbReference>
<dbReference type="Proteomes" id="UP001158058">
    <property type="component" value="Unassembled WGS sequence"/>
</dbReference>
<dbReference type="Pfam" id="PF13487">
    <property type="entry name" value="HD_5"/>
    <property type="match status" value="1"/>
</dbReference>
<dbReference type="InterPro" id="IPR001789">
    <property type="entry name" value="Sig_transdc_resp-reg_receiver"/>
</dbReference>